<keyword evidence="3" id="KW-0472">Membrane</keyword>
<sequence length="411" mass="45269">MNDASTHHGKQDEAVTDSNGSTTADAAPEETTQPQTDADGGGGQAAAPKPGGGDGGRGGDRRAAVLAAVALLIALIVAGLGGMGGWWVWERFQALERASDDYAERMEVAEVRERLDSLEGNLTGRVDNLAEEHSSHVRSLARAEETMRTVREQHDSAQERMDRIEELAAAHRDEWILSEAGYLYGVARYRARFHGDVSGALDALREADSLLEELGGATVDQRQAVADAINALLDVRLPDREAMAADLRALINGVDEWSLKRVERQVEPADVPRQRDAELDSLDGWRNAGLRAWEQFRDAIGSLVVVRRDDAPPRLMAPEESHYLRENLRLQLLSARAALLQGDADAYRDSLEDVGEWLDRHFDDDDDAVREARETVSRLRDADVEADMPDLGEKLPERRLPGRNNMMEGGE</sequence>
<feature type="compositionally biased region" description="Polar residues" evidence="2">
    <location>
        <begin position="16"/>
        <end position="36"/>
    </location>
</feature>
<dbReference type="PANTHER" id="PTHR38043">
    <property type="entry name" value="PROTEIN HEMX"/>
    <property type="match status" value="1"/>
</dbReference>
<dbReference type="STRING" id="406100.SAMN04488052_106126"/>
<keyword evidence="5" id="KW-1185">Reference proteome</keyword>
<dbReference type="AlphaFoldDB" id="A0A1H8UDQ8"/>
<feature type="compositionally biased region" description="Basic and acidic residues" evidence="2">
    <location>
        <begin position="1"/>
        <end position="13"/>
    </location>
</feature>
<evidence type="ECO:0000256" key="1">
    <source>
        <dbReference type="SAM" id="Coils"/>
    </source>
</evidence>
<feature type="region of interest" description="Disordered" evidence="2">
    <location>
        <begin position="373"/>
        <end position="411"/>
    </location>
</feature>
<proteinExistence type="predicted"/>
<evidence type="ECO:0000256" key="3">
    <source>
        <dbReference type="SAM" id="Phobius"/>
    </source>
</evidence>
<evidence type="ECO:0000313" key="5">
    <source>
        <dbReference type="Proteomes" id="UP000199657"/>
    </source>
</evidence>
<feature type="compositionally biased region" description="Gly residues" evidence="2">
    <location>
        <begin position="39"/>
        <end position="56"/>
    </location>
</feature>
<protein>
    <submittedName>
        <fullName evidence="4">Uroporphyrin-3 C-methyltransferase</fullName>
    </submittedName>
</protein>
<keyword evidence="3" id="KW-1133">Transmembrane helix</keyword>
<keyword evidence="4" id="KW-0489">Methyltransferase</keyword>
<feature type="compositionally biased region" description="Basic and acidic residues" evidence="2">
    <location>
        <begin position="391"/>
        <end position="400"/>
    </location>
</feature>
<organism evidence="4 5">
    <name type="scientific">Aquisalimonas asiatica</name>
    <dbReference type="NCBI Taxonomy" id="406100"/>
    <lineage>
        <taxon>Bacteria</taxon>
        <taxon>Pseudomonadati</taxon>
        <taxon>Pseudomonadota</taxon>
        <taxon>Gammaproteobacteria</taxon>
        <taxon>Chromatiales</taxon>
        <taxon>Ectothiorhodospiraceae</taxon>
        <taxon>Aquisalimonas</taxon>
    </lineage>
</organism>
<name>A0A1H8UDQ8_9GAMM</name>
<dbReference type="PANTHER" id="PTHR38043:SF1">
    <property type="entry name" value="PROTEIN HEMX"/>
    <property type="match status" value="1"/>
</dbReference>
<feature type="region of interest" description="Disordered" evidence="2">
    <location>
        <begin position="1"/>
        <end position="59"/>
    </location>
</feature>
<keyword evidence="3" id="KW-0812">Transmembrane</keyword>
<reference evidence="4 5" key="1">
    <citation type="submission" date="2016-10" db="EMBL/GenBank/DDBJ databases">
        <authorList>
            <person name="de Groot N.N."/>
        </authorList>
    </citation>
    <scope>NUCLEOTIDE SEQUENCE [LARGE SCALE GENOMIC DNA]</scope>
    <source>
        <strain evidence="4 5">CGMCC 1.6291</strain>
    </source>
</reference>
<gene>
    <name evidence="4" type="ORF">SAMN04488052_106126</name>
</gene>
<dbReference type="OrthoDB" id="5739852at2"/>
<accession>A0A1H8UDQ8</accession>
<keyword evidence="1" id="KW-0175">Coiled coil</keyword>
<feature type="compositionally biased region" description="Basic and acidic residues" evidence="2">
    <location>
        <begin position="373"/>
        <end position="383"/>
    </location>
</feature>
<dbReference type="GO" id="GO:0032259">
    <property type="term" value="P:methylation"/>
    <property type="evidence" value="ECO:0007669"/>
    <property type="project" value="UniProtKB-KW"/>
</dbReference>
<keyword evidence="4" id="KW-0808">Transferase</keyword>
<feature type="coiled-coil region" evidence="1">
    <location>
        <begin position="140"/>
        <end position="174"/>
    </location>
</feature>
<dbReference type="Proteomes" id="UP000199657">
    <property type="component" value="Unassembled WGS sequence"/>
</dbReference>
<dbReference type="Pfam" id="PF04375">
    <property type="entry name" value="HemX"/>
    <property type="match status" value="1"/>
</dbReference>
<dbReference type="InterPro" id="IPR007470">
    <property type="entry name" value="HemX"/>
</dbReference>
<dbReference type="RefSeq" id="WP_091644864.1">
    <property type="nucleotide sequence ID" value="NZ_FOEG01000006.1"/>
</dbReference>
<feature type="transmembrane region" description="Helical" evidence="3">
    <location>
        <begin position="65"/>
        <end position="89"/>
    </location>
</feature>
<evidence type="ECO:0000256" key="2">
    <source>
        <dbReference type="SAM" id="MobiDB-lite"/>
    </source>
</evidence>
<dbReference type="GO" id="GO:0008168">
    <property type="term" value="F:methyltransferase activity"/>
    <property type="evidence" value="ECO:0007669"/>
    <property type="project" value="UniProtKB-KW"/>
</dbReference>
<dbReference type="EMBL" id="FOEG01000006">
    <property type="protein sequence ID" value="SEP01335.1"/>
    <property type="molecule type" value="Genomic_DNA"/>
</dbReference>
<evidence type="ECO:0000313" key="4">
    <source>
        <dbReference type="EMBL" id="SEP01335.1"/>
    </source>
</evidence>